<organism evidence="2 3">
    <name type="scientific">Nyctereutes procyonoides</name>
    <name type="common">Raccoon dog</name>
    <name type="synonym">Canis procyonoides</name>
    <dbReference type="NCBI Taxonomy" id="34880"/>
    <lineage>
        <taxon>Eukaryota</taxon>
        <taxon>Metazoa</taxon>
        <taxon>Chordata</taxon>
        <taxon>Craniata</taxon>
        <taxon>Vertebrata</taxon>
        <taxon>Euteleostomi</taxon>
        <taxon>Mammalia</taxon>
        <taxon>Eutheria</taxon>
        <taxon>Laurasiatheria</taxon>
        <taxon>Carnivora</taxon>
        <taxon>Caniformia</taxon>
        <taxon>Canidae</taxon>
        <taxon>Nyctereutes</taxon>
    </lineage>
</organism>
<reference evidence="2" key="1">
    <citation type="submission" date="2020-12" db="EMBL/GenBank/DDBJ databases">
        <authorList>
            <consortium name="Molecular Ecology Group"/>
        </authorList>
    </citation>
    <scope>NUCLEOTIDE SEQUENCE</scope>
    <source>
        <strain evidence="2">TBG_1078</strain>
    </source>
</reference>
<feature type="compositionally biased region" description="Basic residues" evidence="1">
    <location>
        <begin position="103"/>
        <end position="114"/>
    </location>
</feature>
<proteinExistence type="predicted"/>
<feature type="compositionally biased region" description="Low complexity" evidence="1">
    <location>
        <begin position="115"/>
        <end position="129"/>
    </location>
</feature>
<feature type="region of interest" description="Disordered" evidence="1">
    <location>
        <begin position="336"/>
        <end position="356"/>
    </location>
</feature>
<keyword evidence="3" id="KW-1185">Reference proteome</keyword>
<dbReference type="InterPro" id="IPR010736">
    <property type="entry name" value="SHIPPO-rpt"/>
</dbReference>
<dbReference type="Proteomes" id="UP000645828">
    <property type="component" value="Unassembled WGS sequence"/>
</dbReference>
<dbReference type="Pfam" id="PF07004">
    <property type="entry name" value="SHIPPO-rpt"/>
    <property type="match status" value="2"/>
</dbReference>
<feature type="compositionally biased region" description="Basic residues" evidence="1">
    <location>
        <begin position="151"/>
        <end position="163"/>
    </location>
</feature>
<dbReference type="EMBL" id="CAJHUB010000678">
    <property type="protein sequence ID" value="CAD7676974.1"/>
    <property type="molecule type" value="Genomic_DNA"/>
</dbReference>
<evidence type="ECO:0000313" key="2">
    <source>
        <dbReference type="EMBL" id="CAD7676974.1"/>
    </source>
</evidence>
<evidence type="ECO:0000313" key="3">
    <source>
        <dbReference type="Proteomes" id="UP000645828"/>
    </source>
</evidence>
<evidence type="ECO:0000256" key="1">
    <source>
        <dbReference type="SAM" id="MobiDB-lite"/>
    </source>
</evidence>
<feature type="compositionally biased region" description="Low complexity" evidence="1">
    <location>
        <begin position="241"/>
        <end position="252"/>
    </location>
</feature>
<sequence>MGPAPESGVRRREAGRSAARPSPGWRGGPLFRPQVPQARAPRRAPWAPTCGSAPGGRTGPAAPSQRCTEARAPNTCCPRTPVPASAGGRRRGEGGPGEARAPVRLRRPPRRLHPARPVATPRPGLLLRRAPPPAADVLRPRPRPPGSRSHDRARPRRQPRLLHPRPPAPRGAPPHSRTGQVLPGASWERDVPQCASAQHRAPQLGRPRGAADPRWALEAAPRGPGGDPRAGRASPPPPAAAPQAPRPTRCPRSWARASSVKSRPPLTPSTAAAQWAASARTSARWGRPGPGAQARGLQAGPSAPAALPQTPGPCAYHVVSPAIYKTRAPQFSMLARTSPPRDNSLNPGPAAYSVDQHRKPRGWSFGIRHSDYLARVLTDADD</sequence>
<comment type="caution">
    <text evidence="2">The sequence shown here is derived from an EMBL/GenBank/DDBJ whole genome shotgun (WGS) entry which is preliminary data.</text>
</comment>
<gene>
    <name evidence="2" type="ORF">NYPRO_LOCUS9770</name>
</gene>
<feature type="region of interest" description="Disordered" evidence="1">
    <location>
        <begin position="1"/>
        <end position="308"/>
    </location>
</feature>
<protein>
    <submittedName>
        <fullName evidence="2">(raccoon dog) hypothetical protein</fullName>
    </submittedName>
</protein>
<feature type="compositionally biased region" description="Low complexity" evidence="1">
    <location>
        <begin position="270"/>
        <end position="285"/>
    </location>
</feature>
<dbReference type="AlphaFoldDB" id="A0A811YJB3"/>
<accession>A0A811YJB3</accession>
<name>A0A811YJB3_NYCPR</name>
<feature type="compositionally biased region" description="Low complexity" evidence="1">
    <location>
        <begin position="32"/>
        <end position="48"/>
    </location>
</feature>